<evidence type="ECO:0000313" key="3">
    <source>
        <dbReference type="Proteomes" id="UP001176961"/>
    </source>
</evidence>
<reference evidence="2" key="1">
    <citation type="submission" date="2023-07" db="EMBL/GenBank/DDBJ databases">
        <authorList>
            <consortium name="CYATHOMIX"/>
        </authorList>
    </citation>
    <scope>NUCLEOTIDE SEQUENCE</scope>
    <source>
        <strain evidence="2">N/A</strain>
    </source>
</reference>
<dbReference type="Proteomes" id="UP001176961">
    <property type="component" value="Unassembled WGS sequence"/>
</dbReference>
<keyword evidence="1" id="KW-0812">Transmembrane</keyword>
<dbReference type="EMBL" id="CATQJL010000305">
    <property type="protein sequence ID" value="CAJ0602091.1"/>
    <property type="molecule type" value="Genomic_DNA"/>
</dbReference>
<proteinExistence type="predicted"/>
<feature type="transmembrane region" description="Helical" evidence="1">
    <location>
        <begin position="44"/>
        <end position="69"/>
    </location>
</feature>
<evidence type="ECO:0000313" key="2">
    <source>
        <dbReference type="EMBL" id="CAJ0602091.1"/>
    </source>
</evidence>
<keyword evidence="1" id="KW-0472">Membrane</keyword>
<accession>A0AA36M896</accession>
<gene>
    <name evidence="2" type="ORF">CYNAS_LOCUS14074</name>
</gene>
<keyword evidence="1" id="KW-1133">Transmembrane helix</keyword>
<keyword evidence="3" id="KW-1185">Reference proteome</keyword>
<evidence type="ECO:0000256" key="1">
    <source>
        <dbReference type="SAM" id="Phobius"/>
    </source>
</evidence>
<name>A0AA36M896_CYLNA</name>
<dbReference type="AlphaFoldDB" id="A0AA36M896"/>
<feature type="non-terminal residue" evidence="2">
    <location>
        <position position="1"/>
    </location>
</feature>
<protein>
    <submittedName>
        <fullName evidence="2">Uncharacterized protein</fullName>
    </submittedName>
</protein>
<comment type="caution">
    <text evidence="2">The sequence shown here is derived from an EMBL/GenBank/DDBJ whole genome shotgun (WGS) entry which is preliminary data.</text>
</comment>
<organism evidence="2 3">
    <name type="scientific">Cylicocyclus nassatus</name>
    <name type="common">Nematode worm</name>
    <dbReference type="NCBI Taxonomy" id="53992"/>
    <lineage>
        <taxon>Eukaryota</taxon>
        <taxon>Metazoa</taxon>
        <taxon>Ecdysozoa</taxon>
        <taxon>Nematoda</taxon>
        <taxon>Chromadorea</taxon>
        <taxon>Rhabditida</taxon>
        <taxon>Rhabditina</taxon>
        <taxon>Rhabditomorpha</taxon>
        <taxon>Strongyloidea</taxon>
        <taxon>Strongylidae</taxon>
        <taxon>Cylicocyclus</taxon>
    </lineage>
</organism>
<sequence>NAITWRCNKFTYVNRQSLQYTFTQTWKPIIQEYVSSTRMRTFNYIFLLLTTIVIFSAVNAAVGGPMAVLKEGIKMFPRPVRWCGHDELMRKFKPRPLSPLPVKKSIKKQ</sequence>